<gene>
    <name evidence="1" type="ORF">S12H4_13445</name>
</gene>
<dbReference type="EMBL" id="BARW01006401">
    <property type="protein sequence ID" value="GAI75307.1"/>
    <property type="molecule type" value="Genomic_DNA"/>
</dbReference>
<accession>X1R3I4</accession>
<feature type="non-terminal residue" evidence="1">
    <location>
        <position position="1"/>
    </location>
</feature>
<name>X1R3I4_9ZZZZ</name>
<reference evidence="1" key="1">
    <citation type="journal article" date="2014" name="Front. Microbiol.">
        <title>High frequency of phylogenetically diverse reductive dehalogenase-homologous genes in deep subseafloor sedimentary metagenomes.</title>
        <authorList>
            <person name="Kawai M."/>
            <person name="Futagami T."/>
            <person name="Toyoda A."/>
            <person name="Takaki Y."/>
            <person name="Nishi S."/>
            <person name="Hori S."/>
            <person name="Arai W."/>
            <person name="Tsubouchi T."/>
            <person name="Morono Y."/>
            <person name="Uchiyama I."/>
            <person name="Ito T."/>
            <person name="Fujiyama A."/>
            <person name="Inagaki F."/>
            <person name="Takami H."/>
        </authorList>
    </citation>
    <scope>NUCLEOTIDE SEQUENCE</scope>
    <source>
        <strain evidence="1">Expedition CK06-06</strain>
    </source>
</reference>
<organism evidence="1">
    <name type="scientific">marine sediment metagenome</name>
    <dbReference type="NCBI Taxonomy" id="412755"/>
    <lineage>
        <taxon>unclassified sequences</taxon>
        <taxon>metagenomes</taxon>
        <taxon>ecological metagenomes</taxon>
    </lineage>
</organism>
<evidence type="ECO:0000313" key="1">
    <source>
        <dbReference type="EMBL" id="GAI75307.1"/>
    </source>
</evidence>
<sequence>FFSPEADVSGRSKKYPDGLLRLWEELDGKKRYPIKDLVPFGKVEDIMK</sequence>
<protein>
    <submittedName>
        <fullName evidence="1">Uncharacterized protein</fullName>
    </submittedName>
</protein>
<proteinExistence type="predicted"/>
<comment type="caution">
    <text evidence="1">The sequence shown here is derived from an EMBL/GenBank/DDBJ whole genome shotgun (WGS) entry which is preliminary data.</text>
</comment>
<dbReference type="AlphaFoldDB" id="X1R3I4"/>